<dbReference type="RefSeq" id="WP_236996735.1">
    <property type="nucleotide sequence ID" value="NZ_JAKKOR010000002.1"/>
</dbReference>
<evidence type="ECO:0000256" key="1">
    <source>
        <dbReference type="ARBA" id="ARBA00004141"/>
    </source>
</evidence>
<dbReference type="Gene3D" id="3.30.750.24">
    <property type="entry name" value="STAS domain"/>
    <property type="match status" value="1"/>
</dbReference>
<sequence>MSEDGGERQVSTGLVAARFRGYRVIPGLTKRNIARETMAGITLVTISIPLNIGYAQIAGLPPIAGLYALIIPTVLYALVVSSRQLVASPDAAAAALVASSIGGLAVSGDDYAAMAMAQAVICGVVLLLMSVFRLGFLANYLSEPILTGFVGGLALDILVSQTAKMAGVHLEPGDEFVGKLGGLITGLPDANGWSVLIAGVSLIVLLAWRTRLPRVPWALIVLVGATVIVAAAHLDDHGVSVLGEVPGGPPIFTWPSLSVAQWLALVPSAIALAMVTTVEGLLVSRSYAEKHGYEVSADRDLAAFGVGNVAAGFTGGFSVGSSTSRTAAMDQAASRTQLPSFVLAVVTLVLLLFGTGLLTSIPSPAIGAIVAVAVVPLLGIGKFARLWRVERFEFSIAAVCFATTIFVGSIAGIVVAFVLAVVNIARRASNPAVDVLHADESDPTPGKRFTAADKTITAPGLIVLRPAAPLFFANADTVVRSAKASIAAAEKPVKHLVFDLEAVTDVDVTAAEALERLRDWLAANDITLGFSRLREAVGPRLRTLGVLKESDRVFASNREAASELRTEE</sequence>
<comment type="subcellular location">
    <subcellularLocation>
        <location evidence="1">Membrane</location>
        <topology evidence="1">Multi-pass membrane protein</topology>
    </subcellularLocation>
</comment>
<dbReference type="Pfam" id="PF00916">
    <property type="entry name" value="Sulfate_transp"/>
    <property type="match status" value="1"/>
</dbReference>
<keyword evidence="4 5" id="KW-0472">Membrane</keyword>
<organism evidence="7 8">
    <name type="scientific">Gordonia liuliyuniae</name>
    <dbReference type="NCBI Taxonomy" id="2911517"/>
    <lineage>
        <taxon>Bacteria</taxon>
        <taxon>Bacillati</taxon>
        <taxon>Actinomycetota</taxon>
        <taxon>Actinomycetes</taxon>
        <taxon>Mycobacteriales</taxon>
        <taxon>Gordoniaceae</taxon>
        <taxon>Gordonia</taxon>
    </lineage>
</organism>
<dbReference type="InterPro" id="IPR011547">
    <property type="entry name" value="SLC26A/SulP_dom"/>
</dbReference>
<feature type="transmembrane region" description="Helical" evidence="5">
    <location>
        <begin position="114"/>
        <end position="136"/>
    </location>
</feature>
<comment type="caution">
    <text evidence="7">The sequence shown here is derived from an EMBL/GenBank/DDBJ whole genome shotgun (WGS) entry which is preliminary data.</text>
</comment>
<evidence type="ECO:0000256" key="4">
    <source>
        <dbReference type="ARBA" id="ARBA00023136"/>
    </source>
</evidence>
<reference evidence="7 8" key="1">
    <citation type="submission" date="2022-01" db="EMBL/GenBank/DDBJ databases">
        <authorList>
            <person name="Huang Y."/>
        </authorList>
    </citation>
    <scope>NUCLEOTIDE SEQUENCE [LARGE SCALE GENOMIC DNA]</scope>
    <source>
        <strain evidence="7 8">HY366</strain>
    </source>
</reference>
<feature type="transmembrane region" description="Helical" evidence="5">
    <location>
        <begin position="365"/>
        <end position="384"/>
    </location>
</feature>
<feature type="transmembrane region" description="Helical" evidence="5">
    <location>
        <begin position="63"/>
        <end position="79"/>
    </location>
</feature>
<evidence type="ECO:0000313" key="8">
    <source>
        <dbReference type="Proteomes" id="UP001200110"/>
    </source>
</evidence>
<keyword evidence="2 5" id="KW-0812">Transmembrane</keyword>
<proteinExistence type="predicted"/>
<dbReference type="Pfam" id="PF01740">
    <property type="entry name" value="STAS"/>
    <property type="match status" value="1"/>
</dbReference>
<dbReference type="SUPFAM" id="SSF52091">
    <property type="entry name" value="SpoIIaa-like"/>
    <property type="match status" value="1"/>
</dbReference>
<feature type="transmembrane region" description="Helical" evidence="5">
    <location>
        <begin position="38"/>
        <end position="57"/>
    </location>
</feature>
<feature type="transmembrane region" description="Helical" evidence="5">
    <location>
        <begin position="215"/>
        <end position="234"/>
    </location>
</feature>
<feature type="transmembrane region" description="Helical" evidence="5">
    <location>
        <begin position="91"/>
        <end position="108"/>
    </location>
</feature>
<gene>
    <name evidence="7" type="ORF">L5G33_03330</name>
</gene>
<dbReference type="InterPro" id="IPR002645">
    <property type="entry name" value="STAS_dom"/>
</dbReference>
<feature type="transmembrane region" description="Helical" evidence="5">
    <location>
        <begin position="190"/>
        <end position="208"/>
    </location>
</feature>
<feature type="transmembrane region" description="Helical" evidence="5">
    <location>
        <begin position="396"/>
        <end position="422"/>
    </location>
</feature>
<dbReference type="PROSITE" id="PS50801">
    <property type="entry name" value="STAS"/>
    <property type="match status" value="1"/>
</dbReference>
<dbReference type="CDD" id="cd07042">
    <property type="entry name" value="STAS_SulP_like_sulfate_transporter"/>
    <property type="match status" value="1"/>
</dbReference>
<evidence type="ECO:0000313" key="7">
    <source>
        <dbReference type="EMBL" id="MCF8587499.1"/>
    </source>
</evidence>
<protein>
    <submittedName>
        <fullName evidence="7">SulP family inorganic anion transporter</fullName>
    </submittedName>
</protein>
<feature type="domain" description="STAS" evidence="6">
    <location>
        <begin position="451"/>
        <end position="564"/>
    </location>
</feature>
<evidence type="ECO:0000256" key="3">
    <source>
        <dbReference type="ARBA" id="ARBA00022989"/>
    </source>
</evidence>
<feature type="transmembrane region" description="Helical" evidence="5">
    <location>
        <begin position="262"/>
        <end position="283"/>
    </location>
</feature>
<evidence type="ECO:0000256" key="5">
    <source>
        <dbReference type="SAM" id="Phobius"/>
    </source>
</evidence>
<dbReference type="EMBL" id="JAKKOR010000002">
    <property type="protein sequence ID" value="MCF8587499.1"/>
    <property type="molecule type" value="Genomic_DNA"/>
</dbReference>
<accession>A0ABS9IPL5</accession>
<keyword evidence="3 5" id="KW-1133">Transmembrane helix</keyword>
<evidence type="ECO:0000259" key="6">
    <source>
        <dbReference type="PROSITE" id="PS50801"/>
    </source>
</evidence>
<keyword evidence="8" id="KW-1185">Reference proteome</keyword>
<evidence type="ECO:0000256" key="2">
    <source>
        <dbReference type="ARBA" id="ARBA00022692"/>
    </source>
</evidence>
<dbReference type="InterPro" id="IPR036513">
    <property type="entry name" value="STAS_dom_sf"/>
</dbReference>
<name>A0ABS9IPL5_9ACTN</name>
<dbReference type="Proteomes" id="UP001200110">
    <property type="component" value="Unassembled WGS sequence"/>
</dbReference>
<feature type="transmembrane region" description="Helical" evidence="5">
    <location>
        <begin position="338"/>
        <end position="359"/>
    </location>
</feature>
<dbReference type="PANTHER" id="PTHR11814">
    <property type="entry name" value="SULFATE TRANSPORTER"/>
    <property type="match status" value="1"/>
</dbReference>
<dbReference type="InterPro" id="IPR001902">
    <property type="entry name" value="SLC26A/SulP_fam"/>
</dbReference>